<sequence>MTAVQKRQSGQQTVSLGLEPIAYRTNSSAHSAKSQHHDHSSSEFHLTADASLELQPNENRQDRVPRAFRSPGDEAMSTPLSGNIRLPAIQTNPDSARHLSYRQAALSPSTIFAETDRRSSTSAAPLVSRHRHESTNVEDPNLQHLASDALHAARPSRDPTMSLPQLANDISISTRKLSLRDKHLPRLSSLSRDAAGQRRRLKSETQSPPPVSTTSSGELPPLQMDSPRSEGLGQSLPSIRSTFGDINRIPPIEKDTPLSPNQTPNCPVSPLGTVSRLPSISATHASPPISPNDAYSRNLPSPHSMASPGGPYGYPPGSLPGGSSYDHRTGSDGDSANSPSASTQSHMSIDGITSGSVGSYVCTFDGCNAHPFQTQYLLNSHANVHSSARPHYCPVKGCPRSEGGKGFKRKNEMIRHGLVHDSPGYVCPFCPDREHKYPRPDNLQR</sequence>
<dbReference type="SMART" id="SM00355">
    <property type="entry name" value="ZnF_C2H2"/>
    <property type="match status" value="2"/>
</dbReference>
<dbReference type="GO" id="GO:0006357">
    <property type="term" value="P:regulation of transcription by RNA polymerase II"/>
    <property type="evidence" value="ECO:0007669"/>
    <property type="project" value="TreeGrafter"/>
</dbReference>
<dbReference type="GO" id="GO:0005634">
    <property type="term" value="C:nucleus"/>
    <property type="evidence" value="ECO:0007669"/>
    <property type="project" value="TreeGrafter"/>
</dbReference>
<feature type="compositionally biased region" description="Polar residues" evidence="1">
    <location>
        <begin position="332"/>
        <end position="349"/>
    </location>
</feature>
<evidence type="ECO:0000313" key="4">
    <source>
        <dbReference type="Proteomes" id="UP000243081"/>
    </source>
</evidence>
<dbReference type="EMBL" id="LUKN01001745">
    <property type="protein sequence ID" value="OAR00352.1"/>
    <property type="molecule type" value="Genomic_DNA"/>
</dbReference>
<organism evidence="3 4">
    <name type="scientific">Cordyceps confragosa</name>
    <name type="common">Lecanicillium lecanii</name>
    <dbReference type="NCBI Taxonomy" id="2714763"/>
    <lineage>
        <taxon>Eukaryota</taxon>
        <taxon>Fungi</taxon>
        <taxon>Dikarya</taxon>
        <taxon>Ascomycota</taxon>
        <taxon>Pezizomycotina</taxon>
        <taxon>Sordariomycetes</taxon>
        <taxon>Hypocreomycetidae</taxon>
        <taxon>Hypocreales</taxon>
        <taxon>Cordycipitaceae</taxon>
        <taxon>Akanthomyces</taxon>
    </lineage>
</organism>
<feature type="compositionally biased region" description="Polar residues" evidence="1">
    <location>
        <begin position="1"/>
        <end position="15"/>
    </location>
</feature>
<dbReference type="AlphaFoldDB" id="A0A179IEM8"/>
<name>A0A179IEM8_CORDF</name>
<feature type="region of interest" description="Disordered" evidence="1">
    <location>
        <begin position="112"/>
        <end position="142"/>
    </location>
</feature>
<feature type="region of interest" description="Disordered" evidence="1">
    <location>
        <begin position="1"/>
        <end position="86"/>
    </location>
</feature>
<dbReference type="InterPro" id="IPR013087">
    <property type="entry name" value="Znf_C2H2_type"/>
</dbReference>
<evidence type="ECO:0000259" key="2">
    <source>
        <dbReference type="SMART" id="SM00355"/>
    </source>
</evidence>
<evidence type="ECO:0000313" key="3">
    <source>
        <dbReference type="EMBL" id="OAR00352.1"/>
    </source>
</evidence>
<gene>
    <name evidence="3" type="ORF">LLEC1_00301</name>
</gene>
<dbReference type="SUPFAM" id="SSF57667">
    <property type="entry name" value="beta-beta-alpha zinc fingers"/>
    <property type="match status" value="1"/>
</dbReference>
<keyword evidence="4" id="KW-1185">Reference proteome</keyword>
<comment type="caution">
    <text evidence="3">The sequence shown here is derived from an EMBL/GenBank/DDBJ whole genome shotgun (WGS) entry which is preliminary data.</text>
</comment>
<dbReference type="InterPro" id="IPR036236">
    <property type="entry name" value="Znf_C2H2_sf"/>
</dbReference>
<feature type="region of interest" description="Disordered" evidence="1">
    <location>
        <begin position="183"/>
        <end position="349"/>
    </location>
</feature>
<dbReference type="PANTHER" id="PTHR46179:SF19">
    <property type="entry name" value="C2H2 FINGER DOMAIN TRANSCRIPTION FACTOR (EUROFUNG)-RELATED"/>
    <property type="match status" value="1"/>
</dbReference>
<protein>
    <recommendedName>
        <fullName evidence="2">C2H2-type domain-containing protein</fullName>
    </recommendedName>
</protein>
<dbReference type="OrthoDB" id="6077919at2759"/>
<dbReference type="PANTHER" id="PTHR46179">
    <property type="entry name" value="ZINC FINGER PROTEIN"/>
    <property type="match status" value="1"/>
</dbReference>
<accession>A0A179IEM8</accession>
<feature type="domain" description="C2H2-type" evidence="2">
    <location>
        <begin position="391"/>
        <end position="420"/>
    </location>
</feature>
<dbReference type="Proteomes" id="UP000243081">
    <property type="component" value="Unassembled WGS sequence"/>
</dbReference>
<reference evidence="3 4" key="1">
    <citation type="submission" date="2016-03" db="EMBL/GenBank/DDBJ databases">
        <title>Fine-scale spatial genetic structure of a fungal parasite of coffee scale insects.</title>
        <authorList>
            <person name="Jackson D."/>
            <person name="Zemenick K.A."/>
            <person name="Malloure B."/>
            <person name="Quandt C.A."/>
            <person name="James T.Y."/>
        </authorList>
    </citation>
    <scope>NUCLEOTIDE SEQUENCE [LARGE SCALE GENOMIC DNA]</scope>
    <source>
        <strain evidence="3 4">UM487</strain>
    </source>
</reference>
<evidence type="ECO:0000256" key="1">
    <source>
        <dbReference type="SAM" id="MobiDB-lite"/>
    </source>
</evidence>
<feature type="domain" description="C2H2-type" evidence="2">
    <location>
        <begin position="360"/>
        <end position="385"/>
    </location>
</feature>
<dbReference type="InterPro" id="IPR051061">
    <property type="entry name" value="Zinc_finger_trans_reg"/>
</dbReference>
<proteinExistence type="predicted"/>
<dbReference type="Gene3D" id="3.30.160.60">
    <property type="entry name" value="Classic Zinc Finger"/>
    <property type="match status" value="1"/>
</dbReference>